<feature type="domain" description="Large ribosomal subunit protein uL6 alpha-beta" evidence="6">
    <location>
        <begin position="13"/>
        <end position="84"/>
    </location>
</feature>
<dbReference type="Pfam" id="PF00347">
    <property type="entry name" value="Ribosomal_L6"/>
    <property type="match status" value="2"/>
</dbReference>
<keyword evidence="8" id="KW-1185">Reference proteome</keyword>
<dbReference type="NCBIfam" id="TIGR03654">
    <property type="entry name" value="L6_bact"/>
    <property type="match status" value="1"/>
</dbReference>
<dbReference type="PANTHER" id="PTHR11655">
    <property type="entry name" value="60S/50S RIBOSOMAL PROTEIN L6/L9"/>
    <property type="match status" value="1"/>
</dbReference>
<evidence type="ECO:0000256" key="1">
    <source>
        <dbReference type="ARBA" id="ARBA00022980"/>
    </source>
</evidence>
<dbReference type="PROSITE" id="PS00525">
    <property type="entry name" value="RIBOSOMAL_L6_1"/>
    <property type="match status" value="1"/>
</dbReference>
<keyword evidence="1 3" id="KW-0689">Ribosomal protein</keyword>
<comment type="similarity">
    <text evidence="3 4">Belongs to the universal ribosomal protein uL6 family.</text>
</comment>
<dbReference type="Proteomes" id="UP001177295">
    <property type="component" value="Chromosome"/>
</dbReference>
<dbReference type="InterPro" id="IPR019906">
    <property type="entry name" value="Ribosomal_uL6_bac-type"/>
</dbReference>
<gene>
    <name evidence="3 7" type="primary">rplF</name>
    <name evidence="7" type="ORF">SEML1_0457</name>
</gene>
<evidence type="ECO:0000256" key="2">
    <source>
        <dbReference type="ARBA" id="ARBA00023274"/>
    </source>
</evidence>
<dbReference type="SUPFAM" id="SSF56053">
    <property type="entry name" value="Ribosomal protein L6"/>
    <property type="match status" value="2"/>
</dbReference>
<evidence type="ECO:0000256" key="5">
    <source>
        <dbReference type="RuleBase" id="RU003870"/>
    </source>
</evidence>
<dbReference type="HAMAP" id="MF_01365_B">
    <property type="entry name" value="Ribosomal_uL6_B"/>
    <property type="match status" value="1"/>
</dbReference>
<dbReference type="Gene3D" id="3.90.930.12">
    <property type="entry name" value="Ribosomal protein L6, alpha-beta domain"/>
    <property type="match status" value="2"/>
</dbReference>
<evidence type="ECO:0000256" key="4">
    <source>
        <dbReference type="RuleBase" id="RU003869"/>
    </source>
</evidence>
<evidence type="ECO:0000259" key="6">
    <source>
        <dbReference type="Pfam" id="PF00347"/>
    </source>
</evidence>
<protein>
    <recommendedName>
        <fullName evidence="3">Large ribosomal subunit protein uL6</fullName>
    </recommendedName>
</protein>
<dbReference type="InterPro" id="IPR002358">
    <property type="entry name" value="Ribosomal_uL6_CS"/>
</dbReference>
<evidence type="ECO:0000313" key="7">
    <source>
        <dbReference type="EMBL" id="WIO46078.1"/>
    </source>
</evidence>
<dbReference type="GO" id="GO:0005840">
    <property type="term" value="C:ribosome"/>
    <property type="evidence" value="ECO:0007669"/>
    <property type="project" value="UniProtKB-KW"/>
</dbReference>
<name>A0ABY8WUP2_9BACT</name>
<evidence type="ECO:0000313" key="8">
    <source>
        <dbReference type="Proteomes" id="UP001177295"/>
    </source>
</evidence>
<keyword evidence="3 5" id="KW-0694">RNA-binding</keyword>
<sequence length="180" mass="19411">MSLSRIGKLPVIIPAGVTITVDSGDVTVEGPKGKLVQFITPAVDVKVEDGQVTVHPKDESRQARAQHGLMRALINNMVVGVTQGYERRLEVKGVGFRVSSSNNELTMSLGFSHEVKYKAPEGVNVSNEKMVIVVSGIDKQKVGQTAAEIRALKKPEPYKGKGIMHLGEQILRKAGKAGKK</sequence>
<dbReference type="InterPro" id="IPR000702">
    <property type="entry name" value="Ribosomal_uL6-like"/>
</dbReference>
<dbReference type="EMBL" id="CP124550">
    <property type="protein sequence ID" value="WIO46078.1"/>
    <property type="molecule type" value="Genomic_DNA"/>
</dbReference>
<dbReference type="PANTHER" id="PTHR11655:SF14">
    <property type="entry name" value="LARGE RIBOSOMAL SUBUNIT PROTEIN UL6M"/>
    <property type="match status" value="1"/>
</dbReference>
<accession>A0ABY8WUP2</accession>
<dbReference type="PRINTS" id="PR00059">
    <property type="entry name" value="RIBOSOMALL6"/>
</dbReference>
<keyword evidence="2 3" id="KW-0687">Ribonucleoprotein</keyword>
<dbReference type="InterPro" id="IPR020040">
    <property type="entry name" value="Ribosomal_uL6_a/b-dom"/>
</dbReference>
<keyword evidence="3 5" id="KW-0699">rRNA-binding</keyword>
<reference evidence="7 8" key="1">
    <citation type="journal article" date="2023" name="Cell">
        <title>Genetic manipulation of Patescibacteria provides mechanistic insights into microbial dark matter and the epibiotic lifestyle.</title>
        <authorList>
            <person name="Wang Y."/>
            <person name="Gallagher L.A."/>
            <person name="Andrade P.A."/>
            <person name="Liu A."/>
            <person name="Humphreys I.R."/>
            <person name="Turkarslan S."/>
            <person name="Cutler K.J."/>
            <person name="Arrieta-Ortiz M.L."/>
            <person name="Li Y."/>
            <person name="Radey M.C."/>
            <person name="McLean J.S."/>
            <person name="Cong Q."/>
            <person name="Baker D."/>
            <person name="Baliga N.S."/>
            <person name="Peterson S.B."/>
            <person name="Mougous J.D."/>
        </authorList>
    </citation>
    <scope>NUCLEOTIDE SEQUENCE [LARGE SCALE GENOMIC DNA]</scope>
    <source>
        <strain evidence="7 8">ML1</strain>
    </source>
</reference>
<comment type="subunit">
    <text evidence="3">Part of the 50S ribosomal subunit.</text>
</comment>
<organism evidence="7 8">
    <name type="scientific">Candidatus Southlakia epibionticum</name>
    <dbReference type="NCBI Taxonomy" id="3043284"/>
    <lineage>
        <taxon>Bacteria</taxon>
        <taxon>Candidatus Saccharimonadota</taxon>
        <taxon>Candidatus Saccharimonadia</taxon>
        <taxon>Candidatus Saccharimonadales</taxon>
        <taxon>Candidatus Saccharimonadaceae</taxon>
        <taxon>Candidatus Southlakia</taxon>
    </lineage>
</organism>
<proteinExistence type="inferred from homology"/>
<dbReference type="InterPro" id="IPR036789">
    <property type="entry name" value="Ribosomal_uL6-like_a/b-dom_sf"/>
</dbReference>
<dbReference type="PIRSF" id="PIRSF002162">
    <property type="entry name" value="Ribosomal_L6"/>
    <property type="match status" value="1"/>
</dbReference>
<comment type="function">
    <text evidence="3 5">This protein binds to the 23S rRNA, and is important in its secondary structure. It is located near the subunit interface in the base of the L7/L12 stalk, and near the tRNA binding site of the peptidyltransferase center.</text>
</comment>
<feature type="domain" description="Large ribosomal subunit protein uL6 alpha-beta" evidence="6">
    <location>
        <begin position="93"/>
        <end position="164"/>
    </location>
</feature>
<evidence type="ECO:0000256" key="3">
    <source>
        <dbReference type="HAMAP-Rule" id="MF_01365"/>
    </source>
</evidence>